<proteinExistence type="predicted"/>
<keyword evidence="3" id="KW-1185">Reference proteome</keyword>
<feature type="compositionally biased region" description="Basic and acidic residues" evidence="1">
    <location>
        <begin position="30"/>
        <end position="46"/>
    </location>
</feature>
<gene>
    <name evidence="2" type="ORF">LTR77_011108</name>
</gene>
<dbReference type="EMBL" id="JAVRRT010000032">
    <property type="protein sequence ID" value="KAK5162851.1"/>
    <property type="molecule type" value="Genomic_DNA"/>
</dbReference>
<sequence length="101" mass="11541">MPPLFRPLALRQPLFTLRPIRTFTTLRPLRIKEDAERSPEEIEKAKQKSMNKPEGSRHTASSGEEAVGADRENVKDHDQHMEELQKQTAGKSQEKHPEGKS</sequence>
<evidence type="ECO:0000313" key="3">
    <source>
        <dbReference type="Proteomes" id="UP001337655"/>
    </source>
</evidence>
<evidence type="ECO:0000256" key="1">
    <source>
        <dbReference type="SAM" id="MobiDB-lite"/>
    </source>
</evidence>
<feature type="compositionally biased region" description="Basic and acidic residues" evidence="1">
    <location>
        <begin position="92"/>
        <end position="101"/>
    </location>
</feature>
<protein>
    <submittedName>
        <fullName evidence="2">Uncharacterized protein</fullName>
    </submittedName>
</protein>
<feature type="compositionally biased region" description="Basic and acidic residues" evidence="1">
    <location>
        <begin position="68"/>
        <end position="85"/>
    </location>
</feature>
<organism evidence="2 3">
    <name type="scientific">Saxophila tyrrhenica</name>
    <dbReference type="NCBI Taxonomy" id="1690608"/>
    <lineage>
        <taxon>Eukaryota</taxon>
        <taxon>Fungi</taxon>
        <taxon>Dikarya</taxon>
        <taxon>Ascomycota</taxon>
        <taxon>Pezizomycotina</taxon>
        <taxon>Dothideomycetes</taxon>
        <taxon>Dothideomycetidae</taxon>
        <taxon>Mycosphaerellales</taxon>
        <taxon>Extremaceae</taxon>
        <taxon>Saxophila</taxon>
    </lineage>
</organism>
<reference evidence="2 3" key="1">
    <citation type="submission" date="2023-08" db="EMBL/GenBank/DDBJ databases">
        <title>Black Yeasts Isolated from many extreme environments.</title>
        <authorList>
            <person name="Coleine C."/>
            <person name="Stajich J.E."/>
            <person name="Selbmann L."/>
        </authorList>
    </citation>
    <scope>NUCLEOTIDE SEQUENCE [LARGE SCALE GENOMIC DNA]</scope>
    <source>
        <strain evidence="2 3">CCFEE 5935</strain>
    </source>
</reference>
<dbReference type="GeneID" id="89932428"/>
<feature type="region of interest" description="Disordered" evidence="1">
    <location>
        <begin position="26"/>
        <end position="101"/>
    </location>
</feature>
<comment type="caution">
    <text evidence="2">The sequence shown here is derived from an EMBL/GenBank/DDBJ whole genome shotgun (WGS) entry which is preliminary data.</text>
</comment>
<dbReference type="RefSeq" id="XP_064653463.1">
    <property type="nucleotide sequence ID" value="XM_064808320.1"/>
</dbReference>
<evidence type="ECO:0000313" key="2">
    <source>
        <dbReference type="EMBL" id="KAK5162851.1"/>
    </source>
</evidence>
<accession>A0AAV9NX82</accession>
<name>A0AAV9NX82_9PEZI</name>
<dbReference type="AlphaFoldDB" id="A0AAV9NX82"/>
<dbReference type="Proteomes" id="UP001337655">
    <property type="component" value="Unassembled WGS sequence"/>
</dbReference>